<name>A0AAQ4NT38_GASAC</name>
<evidence type="ECO:0000256" key="4">
    <source>
        <dbReference type="ARBA" id="ARBA00022473"/>
    </source>
</evidence>
<evidence type="ECO:0000256" key="5">
    <source>
        <dbReference type="ARBA" id="ARBA00022490"/>
    </source>
</evidence>
<dbReference type="PANTHER" id="PTHR32008">
    <property type="entry name" value="MATURIN"/>
    <property type="match status" value="1"/>
</dbReference>
<dbReference type="GO" id="GO:0005737">
    <property type="term" value="C:cytoplasm"/>
    <property type="evidence" value="ECO:0007669"/>
    <property type="project" value="UniProtKB-SubCell"/>
</dbReference>
<evidence type="ECO:0000256" key="2">
    <source>
        <dbReference type="ARBA" id="ARBA00006587"/>
    </source>
</evidence>
<dbReference type="AlphaFoldDB" id="A0AAQ4NT38"/>
<sequence>MHACHRRAGFITWGGREEWGFERADERQTRSVLCTNSASPIPGPCGRRATGDAPVEAADAAVRSAVFFVLSIIAAAARDTETRLRSQARHRSTGQQRMEFKHLVEAAEKWCSGNPFDLIFAEEDDERRLDFYAEPGVSFYVLCPGGTDSFVSELSAGPLAFSVCVCACVCACVCVRVGASRVGWRWGCPSWSRVIDTRVGGGLWVKSEGMMSFQFGCTPPPAHTPSTLSMVFFSPSIIINCDHTAKSSWPGY</sequence>
<keyword evidence="5" id="KW-0963">Cytoplasm</keyword>
<evidence type="ECO:0000256" key="1">
    <source>
        <dbReference type="ARBA" id="ARBA00004496"/>
    </source>
</evidence>
<dbReference type="Ensembl" id="ENSGACT00000085014.1">
    <property type="protein sequence ID" value="ENSGACP00000039072.1"/>
    <property type="gene ID" value="ENSGACG00000038019.1"/>
</dbReference>
<reference evidence="6 7" key="1">
    <citation type="journal article" date="2021" name="G3 (Bethesda)">
        <title>Improved contiguity of the threespine stickleback genome using long-read sequencing.</title>
        <authorList>
            <person name="Nath S."/>
            <person name="Shaw D.E."/>
            <person name="White M.A."/>
        </authorList>
    </citation>
    <scope>NUCLEOTIDE SEQUENCE [LARGE SCALE GENOMIC DNA]</scope>
    <source>
        <strain evidence="6 7">Lake Benthic</strain>
    </source>
</reference>
<dbReference type="Proteomes" id="UP000007635">
    <property type="component" value="Chromosome X"/>
</dbReference>
<proteinExistence type="inferred from homology"/>
<keyword evidence="4" id="KW-0217">Developmental protein</keyword>
<dbReference type="PANTHER" id="PTHR32008:SF2">
    <property type="entry name" value="MATURIN"/>
    <property type="match status" value="1"/>
</dbReference>
<reference evidence="6" key="2">
    <citation type="submission" date="2025-05" db="UniProtKB">
        <authorList>
            <consortium name="Ensembl"/>
        </authorList>
    </citation>
    <scope>IDENTIFICATION</scope>
</reference>
<accession>A0AAQ4NT38</accession>
<dbReference type="GeneTree" id="ENSGT00500000045044"/>
<evidence type="ECO:0000313" key="6">
    <source>
        <dbReference type="Ensembl" id="ENSGACP00000028868.1"/>
    </source>
</evidence>
<dbReference type="GO" id="GO:0045654">
    <property type="term" value="P:positive regulation of megakaryocyte differentiation"/>
    <property type="evidence" value="ECO:0007669"/>
    <property type="project" value="TreeGrafter"/>
</dbReference>
<keyword evidence="7" id="KW-1185">Reference proteome</keyword>
<organism evidence="6 7">
    <name type="scientific">Gasterosteus aculeatus aculeatus</name>
    <name type="common">three-spined stickleback</name>
    <dbReference type="NCBI Taxonomy" id="481459"/>
    <lineage>
        <taxon>Eukaryota</taxon>
        <taxon>Metazoa</taxon>
        <taxon>Chordata</taxon>
        <taxon>Craniata</taxon>
        <taxon>Vertebrata</taxon>
        <taxon>Euteleostomi</taxon>
        <taxon>Actinopterygii</taxon>
        <taxon>Neopterygii</taxon>
        <taxon>Teleostei</taxon>
        <taxon>Neoteleostei</taxon>
        <taxon>Acanthomorphata</taxon>
        <taxon>Eupercaria</taxon>
        <taxon>Perciformes</taxon>
        <taxon>Cottioidei</taxon>
        <taxon>Gasterosteales</taxon>
        <taxon>Gasterosteidae</taxon>
        <taxon>Gasterosteus</taxon>
    </lineage>
</organism>
<comment type="similarity">
    <text evidence="2">Belongs to the MTURN family.</text>
</comment>
<dbReference type="GO" id="GO:0023051">
    <property type="term" value="P:regulation of signaling"/>
    <property type="evidence" value="ECO:0007669"/>
    <property type="project" value="TreeGrafter"/>
</dbReference>
<comment type="subcellular location">
    <subcellularLocation>
        <location evidence="1">Cytoplasm</location>
    </subcellularLocation>
</comment>
<evidence type="ECO:0000256" key="3">
    <source>
        <dbReference type="ARBA" id="ARBA00016055"/>
    </source>
</evidence>
<dbReference type="InterPro" id="IPR027892">
    <property type="entry name" value="Maturin"/>
</dbReference>
<dbReference type="Pfam" id="PF15167">
    <property type="entry name" value="DUF4581"/>
    <property type="match status" value="1"/>
</dbReference>
<evidence type="ECO:0000313" key="7">
    <source>
        <dbReference type="Proteomes" id="UP000007635"/>
    </source>
</evidence>
<dbReference type="Ensembl" id="ENSGACT00000066425.1">
    <property type="protein sequence ID" value="ENSGACP00000028868.1"/>
    <property type="gene ID" value="ENSGACG00000038019.1"/>
</dbReference>
<protein>
    <recommendedName>
        <fullName evidence="3">Maturin</fullName>
    </recommendedName>
</protein>